<dbReference type="InterPro" id="IPR051654">
    <property type="entry name" value="Meroterpenoid_MTases"/>
</dbReference>
<gene>
    <name evidence="5" type="ORF">JAAARDRAFT_29353</name>
</gene>
<comment type="pathway">
    <text evidence="1">Secondary metabolite biosynthesis.</text>
</comment>
<name>A0A067QII4_9AGAM</name>
<dbReference type="OrthoDB" id="2094832at2759"/>
<reference evidence="6" key="1">
    <citation type="journal article" date="2014" name="Proc. Natl. Acad. Sci. U.S.A.">
        <title>Extensive sampling of basidiomycete genomes demonstrates inadequacy of the white-rot/brown-rot paradigm for wood decay fungi.</title>
        <authorList>
            <person name="Riley R."/>
            <person name="Salamov A.A."/>
            <person name="Brown D.W."/>
            <person name="Nagy L.G."/>
            <person name="Floudas D."/>
            <person name="Held B.W."/>
            <person name="Levasseur A."/>
            <person name="Lombard V."/>
            <person name="Morin E."/>
            <person name="Otillar R."/>
            <person name="Lindquist E.A."/>
            <person name="Sun H."/>
            <person name="LaButti K.M."/>
            <person name="Schmutz J."/>
            <person name="Jabbour D."/>
            <person name="Luo H."/>
            <person name="Baker S.E."/>
            <person name="Pisabarro A.G."/>
            <person name="Walton J.D."/>
            <person name="Blanchette R.A."/>
            <person name="Henrissat B."/>
            <person name="Martin F."/>
            <person name="Cullen D."/>
            <person name="Hibbett D.S."/>
            <person name="Grigoriev I.V."/>
        </authorList>
    </citation>
    <scope>NUCLEOTIDE SEQUENCE [LARGE SCALE GENOMIC DNA]</scope>
    <source>
        <strain evidence="6">MUCL 33604</strain>
    </source>
</reference>
<proteinExistence type="inferred from homology"/>
<evidence type="ECO:0000256" key="4">
    <source>
        <dbReference type="ARBA" id="ARBA00038314"/>
    </source>
</evidence>
<protein>
    <recommendedName>
        <fullName evidence="7">Methyltransferase domain-containing protein</fullName>
    </recommendedName>
</protein>
<accession>A0A067QII4</accession>
<comment type="similarity">
    <text evidence="4">Belongs to the class I-like SAM-binding methyltransferase superfamily.</text>
</comment>
<evidence type="ECO:0000256" key="2">
    <source>
        <dbReference type="ARBA" id="ARBA00022679"/>
    </source>
</evidence>
<evidence type="ECO:0000313" key="5">
    <source>
        <dbReference type="EMBL" id="KDQ63332.1"/>
    </source>
</evidence>
<dbReference type="STRING" id="933084.A0A067QII4"/>
<dbReference type="Proteomes" id="UP000027265">
    <property type="component" value="Unassembled WGS sequence"/>
</dbReference>
<dbReference type="SUPFAM" id="SSF53335">
    <property type="entry name" value="S-adenosyl-L-methionine-dependent methyltransferases"/>
    <property type="match status" value="1"/>
</dbReference>
<dbReference type="PANTHER" id="PTHR35897">
    <property type="entry name" value="METHYLTRANSFERASE AUSD"/>
    <property type="match status" value="1"/>
</dbReference>
<keyword evidence="6" id="KW-1185">Reference proteome</keyword>
<dbReference type="PANTHER" id="PTHR35897:SF1">
    <property type="entry name" value="METHYLTRANSFERASE AUSD"/>
    <property type="match status" value="1"/>
</dbReference>
<dbReference type="Gene3D" id="3.40.50.150">
    <property type="entry name" value="Vaccinia Virus protein VP39"/>
    <property type="match status" value="1"/>
</dbReference>
<evidence type="ECO:0000313" key="6">
    <source>
        <dbReference type="Proteomes" id="UP000027265"/>
    </source>
</evidence>
<dbReference type="InterPro" id="IPR029063">
    <property type="entry name" value="SAM-dependent_MTases_sf"/>
</dbReference>
<dbReference type="AlphaFoldDB" id="A0A067QII4"/>
<dbReference type="GO" id="GO:0016740">
    <property type="term" value="F:transferase activity"/>
    <property type="evidence" value="ECO:0007669"/>
    <property type="project" value="UniProtKB-KW"/>
</dbReference>
<sequence length="309" mass="34500">MSNPHIPPIPLDSSLYSLDEAELAFFKAQTGIQDEEELKKHIIAVQEKAYKVYPYPCIRRFSFTKIKVARLPGYKMDLMEMAKNRKGAIFLDIGCGFGNATRKVVFDGFPIEGVIASDLRREFWDFGHELFKSTPETFPVPFIQGDAFDSNFIAPNPVLYDEPPTEPTPPLASLTSLNPLRGYISAIHASSFFHLFSEDLQRELGERLASLLSPLPGSIIFGSHIGLLEKGLIHGEGARAGFSMFCHSPQSWRELWNGGIFKKGSVQAFAMVKEVERTVGDKVVKMQMLVWCVKRLADGVVLDCGPTRV</sequence>
<organism evidence="5 6">
    <name type="scientific">Jaapia argillacea MUCL 33604</name>
    <dbReference type="NCBI Taxonomy" id="933084"/>
    <lineage>
        <taxon>Eukaryota</taxon>
        <taxon>Fungi</taxon>
        <taxon>Dikarya</taxon>
        <taxon>Basidiomycota</taxon>
        <taxon>Agaricomycotina</taxon>
        <taxon>Agaricomycetes</taxon>
        <taxon>Agaricomycetidae</taxon>
        <taxon>Jaapiales</taxon>
        <taxon>Jaapiaceae</taxon>
        <taxon>Jaapia</taxon>
    </lineage>
</organism>
<dbReference type="HOGENOM" id="CLU_051542_1_1_1"/>
<dbReference type="EMBL" id="KL197710">
    <property type="protein sequence ID" value="KDQ63332.1"/>
    <property type="molecule type" value="Genomic_DNA"/>
</dbReference>
<dbReference type="InParanoid" id="A0A067QII4"/>
<evidence type="ECO:0008006" key="7">
    <source>
        <dbReference type="Google" id="ProtNLM"/>
    </source>
</evidence>
<keyword evidence="2" id="KW-0808">Transferase</keyword>
<evidence type="ECO:0000256" key="1">
    <source>
        <dbReference type="ARBA" id="ARBA00005179"/>
    </source>
</evidence>
<evidence type="ECO:0000256" key="3">
    <source>
        <dbReference type="ARBA" id="ARBA00022691"/>
    </source>
</evidence>
<keyword evidence="3" id="KW-0949">S-adenosyl-L-methionine</keyword>